<organism evidence="1 2">
    <name type="scientific">Leptospira broomii serovar Hurstbridge str. 5399</name>
    <dbReference type="NCBI Taxonomy" id="1049789"/>
    <lineage>
        <taxon>Bacteria</taxon>
        <taxon>Pseudomonadati</taxon>
        <taxon>Spirochaetota</taxon>
        <taxon>Spirochaetia</taxon>
        <taxon>Leptospirales</taxon>
        <taxon>Leptospiraceae</taxon>
        <taxon>Leptospira</taxon>
    </lineage>
</organism>
<evidence type="ECO:0000313" key="1">
    <source>
        <dbReference type="EMBL" id="EQA44566.1"/>
    </source>
</evidence>
<comment type="caution">
    <text evidence="1">The sequence shown here is derived from an EMBL/GenBank/DDBJ whole genome shotgun (WGS) entry which is preliminary data.</text>
</comment>
<accession>T0F9K3</accession>
<sequence length="37" mass="4809">MSFVYVRFPFRKKYRMKSRKLKEKMKKRRFFSKFKGL</sequence>
<dbReference type="Proteomes" id="UP000015454">
    <property type="component" value="Unassembled WGS sequence"/>
</dbReference>
<reference evidence="1" key="1">
    <citation type="submission" date="2013-05" db="EMBL/GenBank/DDBJ databases">
        <authorList>
            <person name="Harkins D.M."/>
            <person name="Durkin A.S."/>
            <person name="Brinkac L.M."/>
            <person name="Haft D.H."/>
            <person name="Selengut J.D."/>
            <person name="Sanka R."/>
            <person name="DePew J."/>
            <person name="Purushe J."/>
            <person name="Hartskeerl R.A."/>
            <person name="Ahmed A."/>
            <person name="van der Linden H."/>
            <person name="Goris M.G.A."/>
            <person name="Vinetz J.M."/>
            <person name="Sutton G.G."/>
            <person name="Nierman W.C."/>
            <person name="Fouts D.E."/>
        </authorList>
    </citation>
    <scope>NUCLEOTIDE SEQUENCE [LARGE SCALE GENOMIC DNA]</scope>
    <source>
        <strain evidence="1">5399</strain>
    </source>
</reference>
<evidence type="ECO:0000313" key="2">
    <source>
        <dbReference type="Proteomes" id="UP000015454"/>
    </source>
</evidence>
<dbReference type="EMBL" id="AHMO02000008">
    <property type="protein sequence ID" value="EQA44566.1"/>
    <property type="molecule type" value="Genomic_DNA"/>
</dbReference>
<dbReference type="AlphaFoldDB" id="T0F9K3"/>
<protein>
    <submittedName>
        <fullName evidence="1">Uncharacterized protein</fullName>
    </submittedName>
</protein>
<proteinExistence type="predicted"/>
<keyword evidence="2" id="KW-1185">Reference proteome</keyword>
<gene>
    <name evidence="1" type="ORF">LEP1GSC050_3945</name>
</gene>
<name>T0F9K3_9LEPT</name>